<evidence type="ECO:0000256" key="2">
    <source>
        <dbReference type="ARBA" id="ARBA00022490"/>
    </source>
</evidence>
<keyword evidence="2 8" id="KW-0963">Cytoplasm</keyword>
<name>A0A6V8MPR6_9BACT</name>
<feature type="coiled-coil region" evidence="8">
    <location>
        <begin position="675"/>
        <end position="821"/>
    </location>
</feature>
<sequence length="1177" mass="131670">MRIKRLEILGFKSFQDKVVLDFNQAITGVVGPNGCGKSNVVDAIRWVMGEQSAKNLRGKSMEDIIFNGTEFRKPLGMAEVSLFFSTDDGRVPAKYLNFSEIQVTRRLYRDGESDYLINKTPCRLLDVAELFMDTGIGARAYSIIEQGKIGMILHAKPEERRFLIEEAAGVTKFKARKIVALKKIEATKQNLLRIGDIVSEIKRQMNGLQRQAKKAERFREIRQELKEIELLFAAKGYASLQQERHGLETQIADLEAQLVALTAKLEAEELSVEGKRLALAETERLLAAAQEEIFRWKSELQGGENKLEFQRRELANLERQGARFEDELQGLKDQLEASQRELETLAVQRGTFLEEVAREEENLENRESLLEEMAAVESGVTRELDEARRNLFAVLSEAAQAGNQHTAAAKRLTTIGERLAASSRDRILLAERLAEANQKVEALRVELQSLRDTKEQTNEELTLATARETQLKQEQEAGEKALQQSRDELSGAASRLKSLQELEAQFAGYGQGVRNLLLADPFKNGAFTMLADALEVQEEYEVPLEAVLGDRLQYLLCGTTEVALNAVSHLKTSSGGRCSFVTAPPWQEVPGEAPADVPALASGVTVADTYRHLVAPLLSGTFLARDLPHAVSLAAQHPRCTFVTREGDLVHAGGIVNGGSSEAAQSGIIHKKREIKSLSGDVEALQTQVEELTWKRETRREEIGLAEVERQELRQELHRLEIRINTAEKDLQTAAAESRRVEESAAVREMEEEQLAEEKALVESELAQADAKKAAAEERKVELEKSVEALQSRLQGSRFEMEEARELVTSLKVRVAALREKGEGAQRTSVRVQNLCNDLSARIGSRSNELQGSGDERTRLIAAIEEGEKALKAIVALQVASEQKLLEVRDRYEGESAGVQEEEARLKAGRNEAGQLRDQLNAKTLRLSELAMKLRYLEETLQEKHRMEISEALTHYAELEWDEPERAKRQGELQKAIDEMGEVNLMAIDEFKQLEERFEFLSGQKQDLEDSMNSLHKAIQRINRTTRKRFLETFEMVNAKFQQVFPRLFCGGQAELRLTDEEDLLSTGLEIVVQPPGKKLQSVSLLSGGEKALTAVALIFSIFMIKPSPFCLLDEVDAPLDDANIGRFNDMVREMSAVSQFIIITHNRATMAVADTLYGVTMEEPGVSKLVSVRLNC</sequence>
<evidence type="ECO:0000313" key="10">
    <source>
        <dbReference type="EMBL" id="GFO62020.1"/>
    </source>
</evidence>
<dbReference type="AlphaFoldDB" id="A0A6V8MPR6"/>
<proteinExistence type="inferred from homology"/>
<dbReference type="GO" id="GO:0005524">
    <property type="term" value="F:ATP binding"/>
    <property type="evidence" value="ECO:0007669"/>
    <property type="project" value="UniProtKB-UniRule"/>
</dbReference>
<comment type="caution">
    <text evidence="10">The sequence shown here is derived from an EMBL/GenBank/DDBJ whole genome shotgun (WGS) entry which is preliminary data.</text>
</comment>
<feature type="domain" description="SMC hinge" evidence="9">
    <location>
        <begin position="524"/>
        <end position="634"/>
    </location>
</feature>
<dbReference type="PIRSF" id="PIRSF005719">
    <property type="entry name" value="SMC"/>
    <property type="match status" value="1"/>
</dbReference>
<dbReference type="GO" id="GO:0003677">
    <property type="term" value="F:DNA binding"/>
    <property type="evidence" value="ECO:0007669"/>
    <property type="project" value="UniProtKB-UniRule"/>
</dbReference>
<dbReference type="RefSeq" id="WP_183356802.1">
    <property type="nucleotide sequence ID" value="NZ_BLXX01000024.1"/>
</dbReference>
<dbReference type="CDD" id="cd03278">
    <property type="entry name" value="ABC_SMC_barmotin"/>
    <property type="match status" value="2"/>
</dbReference>
<keyword evidence="4 8" id="KW-0067">ATP-binding</keyword>
<dbReference type="GO" id="GO:0007059">
    <property type="term" value="P:chromosome segregation"/>
    <property type="evidence" value="ECO:0007669"/>
    <property type="project" value="UniProtKB-UniRule"/>
</dbReference>
<protein>
    <recommendedName>
        <fullName evidence="8">Chromosome partition protein Smc</fullName>
    </recommendedName>
</protein>
<dbReference type="GO" id="GO:0030261">
    <property type="term" value="P:chromosome condensation"/>
    <property type="evidence" value="ECO:0007669"/>
    <property type="project" value="UniProtKB-KW"/>
</dbReference>
<dbReference type="Pfam" id="PF02463">
    <property type="entry name" value="SMC_N"/>
    <property type="match status" value="1"/>
</dbReference>
<dbReference type="SMART" id="SM00968">
    <property type="entry name" value="SMC_hinge"/>
    <property type="match status" value="1"/>
</dbReference>
<dbReference type="InterPro" id="IPR036277">
    <property type="entry name" value="SMC_hinge_sf"/>
</dbReference>
<comment type="similarity">
    <text evidence="8">Belongs to the SMC family.</text>
</comment>
<evidence type="ECO:0000256" key="4">
    <source>
        <dbReference type="ARBA" id="ARBA00022840"/>
    </source>
</evidence>
<dbReference type="Gene3D" id="3.30.70.1620">
    <property type="match status" value="1"/>
</dbReference>
<dbReference type="InterPro" id="IPR011890">
    <property type="entry name" value="SMC_prok"/>
</dbReference>
<dbReference type="PANTHER" id="PTHR42963">
    <property type="entry name" value="CHROMOSOME PARTITION PROTEIN MUKB"/>
    <property type="match status" value="1"/>
</dbReference>
<evidence type="ECO:0000256" key="5">
    <source>
        <dbReference type="ARBA" id="ARBA00023054"/>
    </source>
</evidence>
<dbReference type="PANTHER" id="PTHR42963:SF1">
    <property type="entry name" value="DUF4476 DOMAIN-CONTAINING PROTEIN"/>
    <property type="match status" value="1"/>
</dbReference>
<feature type="coiled-coil region" evidence="8">
    <location>
        <begin position="991"/>
        <end position="1025"/>
    </location>
</feature>
<keyword evidence="7 8" id="KW-0238">DNA-binding</keyword>
<keyword evidence="5 8" id="KW-0175">Coiled coil</keyword>
<dbReference type="SUPFAM" id="SSF75553">
    <property type="entry name" value="Smc hinge domain"/>
    <property type="match status" value="1"/>
</dbReference>
<dbReference type="GO" id="GO:0005694">
    <property type="term" value="C:chromosome"/>
    <property type="evidence" value="ECO:0007669"/>
    <property type="project" value="InterPro"/>
</dbReference>
<dbReference type="Gene3D" id="3.40.50.300">
    <property type="entry name" value="P-loop containing nucleotide triphosphate hydrolases"/>
    <property type="match status" value="2"/>
</dbReference>
<dbReference type="GO" id="GO:0005737">
    <property type="term" value="C:cytoplasm"/>
    <property type="evidence" value="ECO:0007669"/>
    <property type="project" value="UniProtKB-SubCell"/>
</dbReference>
<evidence type="ECO:0000256" key="7">
    <source>
        <dbReference type="ARBA" id="ARBA00023125"/>
    </source>
</evidence>
<accession>A0A6V8MPR6</accession>
<dbReference type="InterPro" id="IPR027417">
    <property type="entry name" value="P-loop_NTPase"/>
</dbReference>
<reference evidence="11" key="1">
    <citation type="submission" date="2020-06" db="EMBL/GenBank/DDBJ databases">
        <title>Draft genomic sequence of Geomonas sp. Red330.</title>
        <authorList>
            <person name="Itoh H."/>
            <person name="Zhenxing X."/>
            <person name="Ushijima N."/>
            <person name="Masuda Y."/>
            <person name="Shiratori Y."/>
            <person name="Senoo K."/>
        </authorList>
    </citation>
    <scope>NUCLEOTIDE SEQUENCE [LARGE SCALE GENOMIC DNA]</scope>
    <source>
        <strain evidence="11">Red330</strain>
    </source>
</reference>
<keyword evidence="6" id="KW-0226">DNA condensation</keyword>
<dbReference type="EMBL" id="BLXX01000024">
    <property type="protein sequence ID" value="GFO62020.1"/>
    <property type="molecule type" value="Genomic_DNA"/>
</dbReference>
<feature type="binding site" evidence="8">
    <location>
        <begin position="32"/>
        <end position="39"/>
    </location>
    <ligand>
        <name>ATP</name>
        <dbReference type="ChEBI" id="CHEBI:30616"/>
    </ligand>
</feature>
<evidence type="ECO:0000256" key="8">
    <source>
        <dbReference type="HAMAP-Rule" id="MF_01894"/>
    </source>
</evidence>
<dbReference type="GO" id="GO:0006260">
    <property type="term" value="P:DNA replication"/>
    <property type="evidence" value="ECO:0007669"/>
    <property type="project" value="UniProtKB-UniRule"/>
</dbReference>
<dbReference type="GO" id="GO:0016887">
    <property type="term" value="F:ATP hydrolysis activity"/>
    <property type="evidence" value="ECO:0007669"/>
    <property type="project" value="InterPro"/>
</dbReference>
<comment type="subunit">
    <text evidence="8">Homodimer.</text>
</comment>
<comment type="subcellular location">
    <subcellularLocation>
        <location evidence="1 8">Cytoplasm</location>
    </subcellularLocation>
</comment>
<dbReference type="InterPro" id="IPR003395">
    <property type="entry name" value="RecF/RecN/SMC_N"/>
</dbReference>
<dbReference type="InterPro" id="IPR050308">
    <property type="entry name" value="MukB/SMC"/>
</dbReference>
<evidence type="ECO:0000256" key="1">
    <source>
        <dbReference type="ARBA" id="ARBA00004496"/>
    </source>
</evidence>
<gene>
    <name evidence="8 10" type="primary">smc</name>
    <name evidence="10" type="ORF">GMST_43450</name>
</gene>
<evidence type="ECO:0000259" key="9">
    <source>
        <dbReference type="SMART" id="SM00968"/>
    </source>
</evidence>
<feature type="coiled-coil region" evidence="8">
    <location>
        <begin position="198"/>
        <end position="376"/>
    </location>
</feature>
<dbReference type="FunFam" id="3.40.50.300:FF:000901">
    <property type="entry name" value="Chromosome partition protein Smc"/>
    <property type="match status" value="1"/>
</dbReference>
<dbReference type="SUPFAM" id="SSF52540">
    <property type="entry name" value="P-loop containing nucleoside triphosphate hydrolases"/>
    <property type="match status" value="1"/>
</dbReference>
<dbReference type="InterPro" id="IPR010935">
    <property type="entry name" value="SMC_hinge"/>
</dbReference>
<dbReference type="Gene3D" id="1.20.1060.20">
    <property type="match status" value="1"/>
</dbReference>
<evidence type="ECO:0000313" key="11">
    <source>
        <dbReference type="Proteomes" id="UP000556026"/>
    </source>
</evidence>
<feature type="coiled-coil region" evidence="8">
    <location>
        <begin position="426"/>
        <end position="502"/>
    </location>
</feature>
<organism evidence="10 11">
    <name type="scientific">Geomonas silvestris</name>
    <dbReference type="NCBI Taxonomy" id="2740184"/>
    <lineage>
        <taxon>Bacteria</taxon>
        <taxon>Pseudomonadati</taxon>
        <taxon>Thermodesulfobacteriota</taxon>
        <taxon>Desulfuromonadia</taxon>
        <taxon>Geobacterales</taxon>
        <taxon>Geobacteraceae</taxon>
        <taxon>Geomonas</taxon>
    </lineage>
</organism>
<evidence type="ECO:0000256" key="3">
    <source>
        <dbReference type="ARBA" id="ARBA00022741"/>
    </source>
</evidence>
<comment type="domain">
    <text evidence="8">Contains large globular domains required for ATP hydrolysis at each terminus and a third globular domain forming a flexible hinge near the middle of the molecule. These domains are separated by coiled-coil structures.</text>
</comment>
<keyword evidence="11" id="KW-1185">Reference proteome</keyword>
<comment type="function">
    <text evidence="8">Required for chromosome condensation and partitioning.</text>
</comment>
<dbReference type="HAMAP" id="MF_01894">
    <property type="entry name" value="Smc_prok"/>
    <property type="match status" value="1"/>
</dbReference>
<dbReference type="Proteomes" id="UP000556026">
    <property type="component" value="Unassembled WGS sequence"/>
</dbReference>
<dbReference type="NCBIfam" id="TIGR02168">
    <property type="entry name" value="SMC_prok_B"/>
    <property type="match status" value="1"/>
</dbReference>
<dbReference type="GO" id="GO:0007062">
    <property type="term" value="P:sister chromatid cohesion"/>
    <property type="evidence" value="ECO:0007669"/>
    <property type="project" value="InterPro"/>
</dbReference>
<dbReference type="InterPro" id="IPR024704">
    <property type="entry name" value="SMC"/>
</dbReference>
<evidence type="ECO:0000256" key="6">
    <source>
        <dbReference type="ARBA" id="ARBA00023067"/>
    </source>
</evidence>
<keyword evidence="3 8" id="KW-0547">Nucleotide-binding</keyword>
<dbReference type="Pfam" id="PF06470">
    <property type="entry name" value="SMC_hinge"/>
    <property type="match status" value="1"/>
</dbReference>